<dbReference type="Proteomes" id="UP000887580">
    <property type="component" value="Unplaced"/>
</dbReference>
<proteinExistence type="predicted"/>
<accession>A0AC35ESL0</accession>
<reference evidence="2" key="1">
    <citation type="submission" date="2022-11" db="UniProtKB">
        <authorList>
            <consortium name="WormBaseParasite"/>
        </authorList>
    </citation>
    <scope>IDENTIFICATION</scope>
</reference>
<protein>
    <submittedName>
        <fullName evidence="2">BTB domain-containing protein</fullName>
    </submittedName>
</protein>
<evidence type="ECO:0000313" key="1">
    <source>
        <dbReference type="Proteomes" id="UP000887580"/>
    </source>
</evidence>
<name>A0AC35ESL0_9BILA</name>
<evidence type="ECO:0000313" key="2">
    <source>
        <dbReference type="WBParaSite" id="PS1159_v2.g10384.t1"/>
    </source>
</evidence>
<dbReference type="WBParaSite" id="PS1159_v2.g10384.t1">
    <property type="protein sequence ID" value="PS1159_v2.g10384.t1"/>
    <property type="gene ID" value="PS1159_v2.g10384"/>
</dbReference>
<sequence length="290" mass="33430">MKWSIKKGTFTKLTKLVNKGISSKKIETIIPNYEYHFAIDERNGDVRISFFDDCYDGNAKVKEMTLSIHSADFESAFTEDDDDIQTVIIKRADLLNPDKKFFVNDILTLELCGIIEYNVEAEIQSLGQTLWNGGDQDFTFIVGKDKVRAHKLLLYRYSTVLSEICKSNVNQIKINNFSCDAVHVTMRLCYDLDSLRANVDNLLEAIRFTNLICYFLEKAEHTLYDYINVRSVCKIANKSVEYDAPILKAYCINFISKCIKDNKQYDNALNLNQEIVQELYKASVFQTFLS</sequence>
<organism evidence="1 2">
    <name type="scientific">Panagrolaimus sp. PS1159</name>
    <dbReference type="NCBI Taxonomy" id="55785"/>
    <lineage>
        <taxon>Eukaryota</taxon>
        <taxon>Metazoa</taxon>
        <taxon>Ecdysozoa</taxon>
        <taxon>Nematoda</taxon>
        <taxon>Chromadorea</taxon>
        <taxon>Rhabditida</taxon>
        <taxon>Tylenchina</taxon>
        <taxon>Panagrolaimomorpha</taxon>
        <taxon>Panagrolaimoidea</taxon>
        <taxon>Panagrolaimidae</taxon>
        <taxon>Panagrolaimus</taxon>
    </lineage>
</organism>